<dbReference type="eggNOG" id="arCOG08553">
    <property type="taxonomic scope" value="Archaea"/>
</dbReference>
<dbReference type="Proteomes" id="UP000006681">
    <property type="component" value="Chromosome"/>
</dbReference>
<evidence type="ECO:0000313" key="2">
    <source>
        <dbReference type="EMBL" id="ADN50753.1"/>
    </source>
</evidence>
<reference evidence="3" key="2">
    <citation type="journal article" date="2010" name="Stand. Genomic Sci.">
        <title>Complete genome sequence of Vulcanisaeta distributa type strain (IC-017T).</title>
        <authorList>
            <person name="Mavromatis K."/>
            <person name="Sikorski J."/>
            <person name="Pabst E."/>
            <person name="Teshima H."/>
            <person name="Lapidus A."/>
            <person name="Lucas S."/>
            <person name="Nolan M."/>
            <person name="Glavina Del Rio T."/>
            <person name="Cheng J."/>
            <person name="Bruce D."/>
            <person name="Goodwin L."/>
            <person name="Pitluck S."/>
            <person name="Liolios K."/>
            <person name="Ivanova N."/>
            <person name="Mikhailova N."/>
            <person name="Pati A."/>
            <person name="Chen A."/>
            <person name="Palaniappan K."/>
            <person name="Land M."/>
            <person name="Hauser L."/>
            <person name="Chang Y."/>
            <person name="Jeffries C."/>
            <person name="Rohde M."/>
            <person name="Spring S."/>
            <person name="Goker M."/>
            <person name="Wirth R."/>
            <person name="Woyke T."/>
            <person name="Bristow J."/>
            <person name="Eisen J."/>
            <person name="Markowitz V."/>
            <person name="Hugenholtz P."/>
            <person name="Klenk H."/>
            <person name="Kyrpides N."/>
        </authorList>
    </citation>
    <scope>NUCLEOTIDE SEQUENCE [LARGE SCALE GENOMIC DNA]</scope>
    <source>
        <strain evidence="3">DSM 14429 / JCM 11212 / NBRC 100878 / IC-017</strain>
    </source>
</reference>
<evidence type="ECO:0000256" key="1">
    <source>
        <dbReference type="SAM" id="Phobius"/>
    </source>
</evidence>
<protein>
    <submittedName>
        <fullName evidence="2">Uncharacterized protein</fullName>
    </submittedName>
</protein>
<name>E1QSG0_VULDI</name>
<feature type="transmembrane region" description="Helical" evidence="1">
    <location>
        <begin position="93"/>
        <end position="126"/>
    </location>
</feature>
<dbReference type="EMBL" id="CP002100">
    <property type="protein sequence ID" value="ADN50753.1"/>
    <property type="molecule type" value="Genomic_DNA"/>
</dbReference>
<keyword evidence="1" id="KW-0812">Transmembrane</keyword>
<reference evidence="2 3" key="1">
    <citation type="journal article" date="2010" name="Stand. Genomic Sci.">
        <title>Complete genome sequence of Vulcanisaeta distributa type strain (IC-017).</title>
        <authorList>
            <person name="Mavromatis K."/>
            <person name="Sikorski J."/>
            <person name="Pabst E."/>
            <person name="Teshima H."/>
            <person name="Lapidus A."/>
            <person name="Lucas S."/>
            <person name="Nolan M."/>
            <person name="Glavina Del Rio T."/>
            <person name="Cheng J.F."/>
            <person name="Bruce D."/>
            <person name="Goodwin L."/>
            <person name="Pitluck S."/>
            <person name="Liolios K."/>
            <person name="Ivanova N."/>
            <person name="Mikhailova N."/>
            <person name="Pati A."/>
            <person name="Chen A."/>
            <person name="Palaniappan K."/>
            <person name="Land M."/>
            <person name="Hauser L."/>
            <person name="Chang Y.J."/>
            <person name="Jeffries C.D."/>
            <person name="Rohde M."/>
            <person name="Spring S."/>
            <person name="Goker M."/>
            <person name="Wirth R."/>
            <person name="Woyke T."/>
            <person name="Bristow J."/>
            <person name="Eisen J.A."/>
            <person name="Markowitz V."/>
            <person name="Hugenholtz P."/>
            <person name="Klenk H.P."/>
            <person name="Kyrpides N.C."/>
        </authorList>
    </citation>
    <scope>NUCLEOTIDE SEQUENCE [LARGE SCALE GENOMIC DNA]</scope>
    <source>
        <strain evidence="3">DSM 14429 / JCM 11212 / NBRC 100878 / IC-017</strain>
    </source>
</reference>
<proteinExistence type="predicted"/>
<organism evidence="2 3">
    <name type="scientific">Vulcanisaeta distributa (strain DSM 14429 / JCM 11212 / NBRC 100878 / IC-017)</name>
    <dbReference type="NCBI Taxonomy" id="572478"/>
    <lineage>
        <taxon>Archaea</taxon>
        <taxon>Thermoproteota</taxon>
        <taxon>Thermoprotei</taxon>
        <taxon>Thermoproteales</taxon>
        <taxon>Thermoproteaceae</taxon>
        <taxon>Vulcanisaeta</taxon>
    </lineage>
</organism>
<dbReference type="HOGENOM" id="CLU_1575042_0_0_2"/>
<gene>
    <name evidence="2" type="ordered locus">Vdis_1367</name>
</gene>
<keyword evidence="1" id="KW-0472">Membrane</keyword>
<feature type="transmembrane region" description="Helical" evidence="1">
    <location>
        <begin position="132"/>
        <end position="153"/>
    </location>
</feature>
<feature type="transmembrane region" description="Helical" evidence="1">
    <location>
        <begin position="55"/>
        <end position="81"/>
    </location>
</feature>
<dbReference type="STRING" id="572478.Vdis_1367"/>
<sequence length="169" mass="18956">MAKRLGSNYIFKVWAMIFHDVKYALLTTVFFIVLSLTYSFILIQSDTGFLFFGNYYVIYSIVYSLALSWALSISIAISIYSYSHRMRPVGIRLSAAASIIGIMPSLCCSTVIPMLISTLGGSLIAITINGKIMGFIAEWDPIIMFLALILAYYSLYLSSKRLCFCSIIR</sequence>
<feature type="transmembrane region" description="Helical" evidence="1">
    <location>
        <begin position="21"/>
        <end position="43"/>
    </location>
</feature>
<keyword evidence="3" id="KW-1185">Reference proteome</keyword>
<dbReference type="AlphaFoldDB" id="E1QSG0"/>
<evidence type="ECO:0000313" key="3">
    <source>
        <dbReference type="Proteomes" id="UP000006681"/>
    </source>
</evidence>
<accession>E1QSG0</accession>
<dbReference type="KEGG" id="vdi:Vdis_1367"/>
<keyword evidence="1" id="KW-1133">Transmembrane helix</keyword>